<dbReference type="SUPFAM" id="SSF51735">
    <property type="entry name" value="NAD(P)-binding Rossmann-fold domains"/>
    <property type="match status" value="1"/>
</dbReference>
<dbReference type="STRING" id="1794912.AXX12_01165"/>
<dbReference type="CDD" id="cd05260">
    <property type="entry name" value="GDP_MD_SDR_e"/>
    <property type="match status" value="1"/>
</dbReference>
<dbReference type="PANTHER" id="PTHR43715:SF1">
    <property type="entry name" value="GDP-MANNOSE 4,6 DEHYDRATASE"/>
    <property type="match status" value="1"/>
</dbReference>
<dbReference type="Pfam" id="PF16363">
    <property type="entry name" value="GDP_Man_Dehyd"/>
    <property type="match status" value="1"/>
</dbReference>
<evidence type="ECO:0000313" key="9">
    <source>
        <dbReference type="EMBL" id="KYZ78183.1"/>
    </source>
</evidence>
<evidence type="ECO:0000256" key="7">
    <source>
        <dbReference type="HAMAP-Rule" id="MF_00955"/>
    </source>
</evidence>
<dbReference type="PANTHER" id="PTHR43715">
    <property type="entry name" value="GDP-MANNOSE 4,6-DEHYDRATASE"/>
    <property type="match status" value="1"/>
</dbReference>
<evidence type="ECO:0000256" key="5">
    <source>
        <dbReference type="ARBA" id="ARBA00023239"/>
    </source>
</evidence>
<accession>A0A154BVY0</accession>
<dbReference type="Gene3D" id="3.40.50.720">
    <property type="entry name" value="NAD(P)-binding Rossmann-like Domain"/>
    <property type="match status" value="1"/>
</dbReference>
<dbReference type="GO" id="GO:0070401">
    <property type="term" value="F:NADP+ binding"/>
    <property type="evidence" value="ECO:0007669"/>
    <property type="project" value="UniProtKB-UniRule"/>
</dbReference>
<dbReference type="InterPro" id="IPR036291">
    <property type="entry name" value="NAD(P)-bd_dom_sf"/>
</dbReference>
<comment type="cofactor">
    <cofactor evidence="2 7">
        <name>NADP(+)</name>
        <dbReference type="ChEBI" id="CHEBI:58349"/>
    </cofactor>
</comment>
<comment type="caution">
    <text evidence="7">Lacks conserved residue(s) required for the propagation of feature annotation.</text>
</comment>
<dbReference type="EMBL" id="LSGP01000001">
    <property type="protein sequence ID" value="KYZ78183.1"/>
    <property type="molecule type" value="Genomic_DNA"/>
</dbReference>
<feature type="binding site" evidence="7">
    <location>
        <position position="127"/>
    </location>
    <ligand>
        <name>NADP(+)</name>
        <dbReference type="ChEBI" id="CHEBI:58349"/>
    </ligand>
</feature>
<dbReference type="FunFam" id="3.40.50.720:FF:000924">
    <property type="entry name" value="GDP-mannose 4,6 dehydratase"/>
    <property type="match status" value="1"/>
</dbReference>
<proteinExistence type="inferred from homology"/>
<keyword evidence="5 7" id="KW-0456">Lyase</keyword>
<keyword evidence="10" id="KW-1185">Reference proteome</keyword>
<dbReference type="Proteomes" id="UP000076268">
    <property type="component" value="Unassembled WGS sequence"/>
</dbReference>
<dbReference type="OrthoDB" id="9779041at2"/>
<reference evidence="9 10" key="1">
    <citation type="submission" date="2016-02" db="EMBL/GenBank/DDBJ databases">
        <title>Anaerosporomusa subterraneum gen. nov., sp. nov., a spore-forming obligate anaerobe isolated from saprolite.</title>
        <authorList>
            <person name="Choi J.K."/>
            <person name="Shah M."/>
            <person name="Yee N."/>
        </authorList>
    </citation>
    <scope>NUCLEOTIDE SEQUENCE [LARGE SCALE GENOMIC DNA]</scope>
    <source>
        <strain evidence="9 10">RU4</strain>
    </source>
</reference>
<dbReference type="GO" id="GO:0008446">
    <property type="term" value="F:GDP-mannose 4,6-dehydratase activity"/>
    <property type="evidence" value="ECO:0007669"/>
    <property type="project" value="UniProtKB-UniRule"/>
</dbReference>
<dbReference type="EC" id="4.2.1.47" evidence="4 7"/>
<dbReference type="HAMAP" id="MF_00955">
    <property type="entry name" value="GDP_Man_dehydratase"/>
    <property type="match status" value="1"/>
</dbReference>
<dbReference type="NCBIfam" id="TIGR01472">
    <property type="entry name" value="gmd"/>
    <property type="match status" value="1"/>
</dbReference>
<dbReference type="InterPro" id="IPR016040">
    <property type="entry name" value="NAD(P)-bd_dom"/>
</dbReference>
<dbReference type="InterPro" id="IPR006368">
    <property type="entry name" value="GDP_Man_deHydtase"/>
</dbReference>
<evidence type="ECO:0000256" key="4">
    <source>
        <dbReference type="ARBA" id="ARBA00011989"/>
    </source>
</evidence>
<evidence type="ECO:0000313" key="10">
    <source>
        <dbReference type="Proteomes" id="UP000076268"/>
    </source>
</evidence>
<gene>
    <name evidence="7" type="primary">gmd</name>
    <name evidence="9" type="ORF">AXX12_01165</name>
</gene>
<evidence type="ECO:0000256" key="6">
    <source>
        <dbReference type="ARBA" id="ARBA00059383"/>
    </source>
</evidence>
<evidence type="ECO:0000259" key="8">
    <source>
        <dbReference type="Pfam" id="PF16363"/>
    </source>
</evidence>
<comment type="similarity">
    <text evidence="3 7">Belongs to the NAD(P)-dependent epimerase/dehydratase family. GDP-mannose 4,6-dehydratase subfamily.</text>
</comment>
<comment type="function">
    <text evidence="6 7">Catalyzes the conversion of GDP-D-mannose to GDP-4-dehydro-6-deoxy-D-mannose.</text>
</comment>
<name>A0A154BVY0_ANASB</name>
<evidence type="ECO:0000256" key="2">
    <source>
        <dbReference type="ARBA" id="ARBA00001937"/>
    </source>
</evidence>
<comment type="catalytic activity">
    <reaction evidence="1 7">
        <text>GDP-alpha-D-mannose = GDP-4-dehydro-alpha-D-rhamnose + H2O</text>
        <dbReference type="Rhea" id="RHEA:23820"/>
        <dbReference type="ChEBI" id="CHEBI:15377"/>
        <dbReference type="ChEBI" id="CHEBI:57527"/>
        <dbReference type="ChEBI" id="CHEBI:57964"/>
        <dbReference type="EC" id="4.2.1.47"/>
    </reaction>
</comment>
<dbReference type="GO" id="GO:0042351">
    <property type="term" value="P:'de novo' GDP-L-fucose biosynthetic process"/>
    <property type="evidence" value="ECO:0007669"/>
    <property type="project" value="TreeGrafter"/>
</dbReference>
<organism evidence="9 10">
    <name type="scientific">Anaerosporomusa subterranea</name>
    <dbReference type="NCBI Taxonomy" id="1794912"/>
    <lineage>
        <taxon>Bacteria</taxon>
        <taxon>Bacillati</taxon>
        <taxon>Bacillota</taxon>
        <taxon>Negativicutes</taxon>
        <taxon>Acetonemataceae</taxon>
        <taxon>Anaerosporomusa</taxon>
    </lineage>
</organism>
<evidence type="ECO:0000256" key="3">
    <source>
        <dbReference type="ARBA" id="ARBA00009263"/>
    </source>
</evidence>
<dbReference type="Gene3D" id="3.90.25.10">
    <property type="entry name" value="UDP-galactose 4-epimerase, domain 1"/>
    <property type="match status" value="1"/>
</dbReference>
<evidence type="ECO:0000256" key="1">
    <source>
        <dbReference type="ARBA" id="ARBA00000188"/>
    </source>
</evidence>
<dbReference type="AlphaFoldDB" id="A0A154BVY0"/>
<feature type="domain" description="NAD(P)-binding" evidence="8">
    <location>
        <begin position="5"/>
        <end position="335"/>
    </location>
</feature>
<sequence>MKRALITGITGQDGAYLAKFLLEKGYEVHGIKRRSSLFNTQRIDSLYLDPHATGARLFLHYGDLTDTANLINILAQTRPDEVYNLGAQSHVKVSFESAEYTSNTNALGALRLLEAIRILDLTKVTRYYQASTSEMFGLVQEIPQKESTPFYPRSPYAVAKLFAHWITINYRESYNMFACNGILFNHESPLRGETFVTRKITQGVARIKLGLQECLYLGNLNAERDWGFAGDYVQAMWLMLQQEKPDDFVIGTGETHSVREFVEMAFAGVGCHIVWQGNGLAEQGIDAKTDKVVVRVDPVYFRPSEVDYLLAKPLKAMETLGWRPTVSFSELVAMMVSEDLHNAEKEQLLKFNG</sequence>
<keyword evidence="7" id="KW-0521">NADP</keyword>
<comment type="caution">
    <text evidence="9">The sequence shown here is derived from an EMBL/GenBank/DDBJ whole genome shotgun (WGS) entry which is preliminary data.</text>
</comment>
<protein>
    <recommendedName>
        <fullName evidence="4 7">GDP-mannose 4,6-dehydratase</fullName>
        <ecNumber evidence="4 7">4.2.1.47</ecNumber>
    </recommendedName>
    <alternativeName>
        <fullName evidence="7">GDP-D-mannose dehydratase</fullName>
    </alternativeName>
</protein>